<evidence type="ECO:0000313" key="5">
    <source>
        <dbReference type="Proteomes" id="UP001225596"/>
    </source>
</evidence>
<proteinExistence type="predicted"/>
<dbReference type="Pfam" id="PF06094">
    <property type="entry name" value="GGACT"/>
    <property type="match status" value="1"/>
</dbReference>
<reference evidence="4 5" key="1">
    <citation type="submission" date="2023-08" db="EMBL/GenBank/DDBJ databases">
        <title>Oxalobacteraceae gen .nov., isolated from river sludge outside the plant.</title>
        <authorList>
            <person name="Zhao S.Y."/>
        </authorList>
    </citation>
    <scope>NUCLEOTIDE SEQUENCE [LARGE SCALE GENOMIC DNA]</scope>
    <source>
        <strain evidence="4 5">R-40</strain>
    </source>
</reference>
<evidence type="ECO:0000256" key="1">
    <source>
        <dbReference type="ARBA" id="ARBA00022679"/>
    </source>
</evidence>
<organism evidence="4 5">
    <name type="scientific">Keguizhuia sedimenti</name>
    <dbReference type="NCBI Taxonomy" id="3064264"/>
    <lineage>
        <taxon>Bacteria</taxon>
        <taxon>Pseudomonadati</taxon>
        <taxon>Pseudomonadota</taxon>
        <taxon>Betaproteobacteria</taxon>
        <taxon>Burkholderiales</taxon>
        <taxon>Oxalobacteraceae</taxon>
        <taxon>Keguizhuia</taxon>
    </lineage>
</organism>
<dbReference type="RefSeq" id="WP_338437972.1">
    <property type="nucleotide sequence ID" value="NZ_JAUYVH010000014.1"/>
</dbReference>
<dbReference type="InterPro" id="IPR045038">
    <property type="entry name" value="AIG2-like"/>
</dbReference>
<dbReference type="Proteomes" id="UP001225596">
    <property type="component" value="Unassembled WGS sequence"/>
</dbReference>
<dbReference type="Gene3D" id="3.10.490.10">
    <property type="entry name" value="Gamma-glutamyl cyclotransferase-like"/>
    <property type="match status" value="1"/>
</dbReference>
<dbReference type="EMBL" id="JAUYVH010000014">
    <property type="protein sequence ID" value="MDQ9171989.1"/>
    <property type="molecule type" value="Genomic_DNA"/>
</dbReference>
<comment type="caution">
    <text evidence="4">The sequence shown here is derived from an EMBL/GenBank/DDBJ whole genome shotgun (WGS) entry which is preliminary data.</text>
</comment>
<evidence type="ECO:0000256" key="2">
    <source>
        <dbReference type="ARBA" id="ARBA00030602"/>
    </source>
</evidence>
<keyword evidence="5" id="KW-1185">Reference proteome</keyword>
<dbReference type="PANTHER" id="PTHR31544">
    <property type="entry name" value="AIG2-LIKE PROTEIN D"/>
    <property type="match status" value="1"/>
</dbReference>
<name>A0ABU1BSX8_9BURK</name>
<dbReference type="SUPFAM" id="SSF110857">
    <property type="entry name" value="Gamma-glutamyl cyclotransferase-like"/>
    <property type="match status" value="1"/>
</dbReference>
<sequence length="131" mass="15048">MSCNVFTYGSLMFQAVWEQVVHRHYHSGKAVLEDHARYAIAGASYPGMVSQPGATVEGVLYLDVDTVDIARLDAFEGNEYRRATVQVRFEDGTCMEAHTYLYKATQRLQDTSWKVNEFDIQHFLRAYCPER</sequence>
<gene>
    <name evidence="4" type="ORF">Q8A64_16360</name>
</gene>
<dbReference type="CDD" id="cd06661">
    <property type="entry name" value="GGCT_like"/>
    <property type="match status" value="1"/>
</dbReference>
<feature type="domain" description="Gamma-glutamylcyclotransferase AIG2-like" evidence="3">
    <location>
        <begin position="5"/>
        <end position="113"/>
    </location>
</feature>
<dbReference type="InterPro" id="IPR013024">
    <property type="entry name" value="GGCT-like"/>
</dbReference>
<accession>A0ABU1BSX8</accession>
<evidence type="ECO:0000259" key="3">
    <source>
        <dbReference type="Pfam" id="PF06094"/>
    </source>
</evidence>
<dbReference type="InterPro" id="IPR009288">
    <property type="entry name" value="AIG2-like_dom"/>
</dbReference>
<dbReference type="InterPro" id="IPR036568">
    <property type="entry name" value="GGCT-like_sf"/>
</dbReference>
<protein>
    <recommendedName>
        <fullName evidence="2">Putative gamma-glutamylcyclotransferase</fullName>
    </recommendedName>
</protein>
<dbReference type="PANTHER" id="PTHR31544:SF2">
    <property type="entry name" value="AIG2-LIKE PROTEIN D"/>
    <property type="match status" value="1"/>
</dbReference>
<keyword evidence="1" id="KW-0808">Transferase</keyword>
<evidence type="ECO:0000313" key="4">
    <source>
        <dbReference type="EMBL" id="MDQ9171989.1"/>
    </source>
</evidence>